<evidence type="ECO:0000313" key="2">
    <source>
        <dbReference type="EMBL" id="MDI9863515.1"/>
    </source>
</evidence>
<proteinExistence type="predicted"/>
<dbReference type="Proteomes" id="UP001236569">
    <property type="component" value="Unassembled WGS sequence"/>
</dbReference>
<evidence type="ECO:0000313" key="3">
    <source>
        <dbReference type="Proteomes" id="UP001236569"/>
    </source>
</evidence>
<reference evidence="2 3" key="1">
    <citation type="submission" date="2023-05" db="EMBL/GenBank/DDBJ databases">
        <title>Novel species of genus Flectobacillus isolated from stream in China.</title>
        <authorList>
            <person name="Lu H."/>
        </authorList>
    </citation>
    <scope>NUCLEOTIDE SEQUENCE [LARGE SCALE GENOMIC DNA]</scope>
    <source>
        <strain evidence="2 3">DC10W</strain>
    </source>
</reference>
<evidence type="ECO:0000256" key="1">
    <source>
        <dbReference type="SAM" id="Phobius"/>
    </source>
</evidence>
<accession>A0ABT6YJ14</accession>
<sequence>MTQSQEILFAAFVTFTIFSIVFLYVIIGVLCSTPILLNEFFKRIVNTSAKTFNFFDGDSSSIKEASNCDNNGGNNSCQGCRNC</sequence>
<keyword evidence="3" id="KW-1185">Reference proteome</keyword>
<keyword evidence="1" id="KW-1133">Transmembrane helix</keyword>
<keyword evidence="1" id="KW-0812">Transmembrane</keyword>
<feature type="transmembrane region" description="Helical" evidence="1">
    <location>
        <begin position="7"/>
        <end position="30"/>
    </location>
</feature>
<keyword evidence="1" id="KW-0472">Membrane</keyword>
<dbReference type="EMBL" id="JASHID010000002">
    <property type="protein sequence ID" value="MDI9863515.1"/>
    <property type="molecule type" value="Genomic_DNA"/>
</dbReference>
<gene>
    <name evidence="2" type="ORF">QM480_04220</name>
</gene>
<protein>
    <submittedName>
        <fullName evidence="2">Uncharacterized protein</fullName>
    </submittedName>
</protein>
<organism evidence="2 3">
    <name type="scientific">Flectobacillus longus</name>
    <dbReference type="NCBI Taxonomy" id="2984207"/>
    <lineage>
        <taxon>Bacteria</taxon>
        <taxon>Pseudomonadati</taxon>
        <taxon>Bacteroidota</taxon>
        <taxon>Cytophagia</taxon>
        <taxon>Cytophagales</taxon>
        <taxon>Flectobacillaceae</taxon>
        <taxon>Flectobacillus</taxon>
    </lineage>
</organism>
<dbReference type="RefSeq" id="WP_283368808.1">
    <property type="nucleotide sequence ID" value="NZ_JASHID010000002.1"/>
</dbReference>
<name>A0ABT6YJ14_9BACT</name>
<comment type="caution">
    <text evidence="2">The sequence shown here is derived from an EMBL/GenBank/DDBJ whole genome shotgun (WGS) entry which is preliminary data.</text>
</comment>